<dbReference type="EMBL" id="JBHSHT010000002">
    <property type="protein sequence ID" value="MFC4826308.1"/>
    <property type="molecule type" value="Genomic_DNA"/>
</dbReference>
<organism evidence="5 6">
    <name type="scientific">Halorussus aquaticus</name>
    <dbReference type="NCBI Taxonomy" id="2953748"/>
    <lineage>
        <taxon>Archaea</taxon>
        <taxon>Methanobacteriati</taxon>
        <taxon>Methanobacteriota</taxon>
        <taxon>Stenosarchaea group</taxon>
        <taxon>Halobacteria</taxon>
        <taxon>Halobacteriales</taxon>
        <taxon>Haladaptataceae</taxon>
        <taxon>Halorussus</taxon>
    </lineage>
</organism>
<dbReference type="Proteomes" id="UP001595945">
    <property type="component" value="Unassembled WGS sequence"/>
</dbReference>
<comment type="similarity">
    <text evidence="1 2">Belongs to the Dps family.</text>
</comment>
<accession>A0ABD5Q6J1</accession>
<feature type="compositionally biased region" description="Low complexity" evidence="3">
    <location>
        <begin position="213"/>
        <end position="230"/>
    </location>
</feature>
<proteinExistence type="inferred from homology"/>
<reference evidence="5 6" key="1">
    <citation type="journal article" date="2019" name="Int. J. Syst. Evol. Microbiol.">
        <title>The Global Catalogue of Microorganisms (GCM) 10K type strain sequencing project: providing services to taxonomists for standard genome sequencing and annotation.</title>
        <authorList>
            <consortium name="The Broad Institute Genomics Platform"/>
            <consortium name="The Broad Institute Genome Sequencing Center for Infectious Disease"/>
            <person name="Wu L."/>
            <person name="Ma J."/>
        </authorList>
    </citation>
    <scope>NUCLEOTIDE SEQUENCE [LARGE SCALE GENOMIC DNA]</scope>
    <source>
        <strain evidence="5 6">XZYJ18</strain>
    </source>
</reference>
<dbReference type="SUPFAM" id="SSF47240">
    <property type="entry name" value="Ferritin-like"/>
    <property type="match status" value="1"/>
</dbReference>
<name>A0ABD5Q6J1_9EURY</name>
<feature type="region of interest" description="Disordered" evidence="3">
    <location>
        <begin position="194"/>
        <end position="261"/>
    </location>
</feature>
<dbReference type="AlphaFoldDB" id="A0ABD5Q6J1"/>
<feature type="domain" description="Ferritin/DPS" evidence="4">
    <location>
        <begin position="52"/>
        <end position="191"/>
    </location>
</feature>
<dbReference type="RefSeq" id="WP_254268081.1">
    <property type="nucleotide sequence ID" value="NZ_CP100400.1"/>
</dbReference>
<feature type="compositionally biased region" description="Polar residues" evidence="3">
    <location>
        <begin position="231"/>
        <end position="243"/>
    </location>
</feature>
<evidence type="ECO:0000313" key="5">
    <source>
        <dbReference type="EMBL" id="MFC4826308.1"/>
    </source>
</evidence>
<dbReference type="InterPro" id="IPR009078">
    <property type="entry name" value="Ferritin-like_SF"/>
</dbReference>
<dbReference type="NCBIfam" id="NF006975">
    <property type="entry name" value="PRK09448.1"/>
    <property type="match status" value="1"/>
</dbReference>
<dbReference type="InterPro" id="IPR008331">
    <property type="entry name" value="Ferritin_DPS_dom"/>
</dbReference>
<evidence type="ECO:0000313" key="6">
    <source>
        <dbReference type="Proteomes" id="UP001595945"/>
    </source>
</evidence>
<evidence type="ECO:0000256" key="2">
    <source>
        <dbReference type="RuleBase" id="RU003875"/>
    </source>
</evidence>
<dbReference type="InterPro" id="IPR023188">
    <property type="entry name" value="DPS_DNA-bd_CS"/>
</dbReference>
<dbReference type="CDD" id="cd01043">
    <property type="entry name" value="DPS"/>
    <property type="match status" value="1"/>
</dbReference>
<sequence length="261" mass="28232">MTTQPTRQTEQSQRGRTTGQSAARGSQTGRRPRTFRTAVGLPDETRRAVVGMLNQSLADTTDLMTQSKFAHWNVKGMNFYQLHLLFDEIAETFEDHADVVAERATALGGEATGTARTAAANSRIPEIPPDVTTGAEYVAALVERVGIHANNLRREIELAVEHGDEDTADMYTELSREVDEQLYFLEAHLQSVTPEAIPDSPGASPQGGGSQGGSPSQYRQPPERSPQSQQGGAQSRQTGTQTRGHPGTGGSSQRGRGYGRR</sequence>
<comment type="caution">
    <text evidence="5">The sequence shown here is derived from an EMBL/GenBank/DDBJ whole genome shotgun (WGS) entry which is preliminary data.</text>
</comment>
<dbReference type="Pfam" id="PF00210">
    <property type="entry name" value="Ferritin"/>
    <property type="match status" value="1"/>
</dbReference>
<evidence type="ECO:0000256" key="1">
    <source>
        <dbReference type="ARBA" id="ARBA00009497"/>
    </source>
</evidence>
<dbReference type="PROSITE" id="PS00818">
    <property type="entry name" value="DPS_1"/>
    <property type="match status" value="1"/>
</dbReference>
<evidence type="ECO:0000259" key="4">
    <source>
        <dbReference type="Pfam" id="PF00210"/>
    </source>
</evidence>
<dbReference type="InterPro" id="IPR002177">
    <property type="entry name" value="DPS_DNA-bd"/>
</dbReference>
<keyword evidence="6" id="KW-1185">Reference proteome</keyword>
<dbReference type="Gene3D" id="1.20.1260.10">
    <property type="match status" value="1"/>
</dbReference>
<evidence type="ECO:0000256" key="3">
    <source>
        <dbReference type="SAM" id="MobiDB-lite"/>
    </source>
</evidence>
<dbReference type="PANTHER" id="PTHR42932">
    <property type="entry name" value="GENERAL STRESS PROTEIN 20U"/>
    <property type="match status" value="1"/>
</dbReference>
<dbReference type="InterPro" id="IPR012347">
    <property type="entry name" value="Ferritin-like"/>
</dbReference>
<feature type="compositionally biased region" description="Polar residues" evidence="3">
    <location>
        <begin position="1"/>
        <end position="29"/>
    </location>
</feature>
<protein>
    <submittedName>
        <fullName evidence="5">DNA starvation/stationary phase protection protein Dps</fullName>
    </submittedName>
</protein>
<gene>
    <name evidence="5" type="primary">dps</name>
    <name evidence="5" type="synonym">pexB</name>
    <name evidence="5" type="ORF">ACFO9K_18795</name>
</gene>
<dbReference type="PRINTS" id="PR01346">
    <property type="entry name" value="HELNAPAPROT"/>
</dbReference>
<dbReference type="GeneID" id="73046596"/>
<feature type="region of interest" description="Disordered" evidence="3">
    <location>
        <begin position="1"/>
        <end position="34"/>
    </location>
</feature>
<dbReference type="PANTHER" id="PTHR42932:SF3">
    <property type="entry name" value="DNA PROTECTION DURING STARVATION PROTEIN"/>
    <property type="match status" value="1"/>
</dbReference>